<gene>
    <name evidence="1" type="ORF">Q9L58_007447</name>
</gene>
<comment type="caution">
    <text evidence="1">The sequence shown here is derived from an EMBL/GenBank/DDBJ whole genome shotgun (WGS) entry which is preliminary data.</text>
</comment>
<reference evidence="1 2" key="1">
    <citation type="submission" date="2024-02" db="EMBL/GenBank/DDBJ databases">
        <title>Discinaceae phylogenomics.</title>
        <authorList>
            <person name="Dirks A.C."/>
            <person name="James T.Y."/>
        </authorList>
    </citation>
    <scope>NUCLEOTIDE SEQUENCE [LARGE SCALE GENOMIC DNA]</scope>
    <source>
        <strain evidence="1 2">ACD0624</strain>
    </source>
</reference>
<proteinExistence type="predicted"/>
<sequence>MTVPTPKAVGEVLQKLQEMETLDKEFAKLNTDIQGILWGHTISPEIVSKRNLNGLLMAMLALLTSCSSDM</sequence>
<keyword evidence="2" id="KW-1185">Reference proteome</keyword>
<protein>
    <submittedName>
        <fullName evidence="1">Uncharacterized protein</fullName>
    </submittedName>
</protein>
<accession>A0ABR3GCS9</accession>
<evidence type="ECO:0000313" key="2">
    <source>
        <dbReference type="Proteomes" id="UP001447188"/>
    </source>
</evidence>
<dbReference type="EMBL" id="JBBBZM010000119">
    <property type="protein sequence ID" value="KAL0633623.1"/>
    <property type="molecule type" value="Genomic_DNA"/>
</dbReference>
<name>A0ABR3GCS9_9PEZI</name>
<dbReference type="Proteomes" id="UP001447188">
    <property type="component" value="Unassembled WGS sequence"/>
</dbReference>
<organism evidence="1 2">
    <name type="scientific">Discina gigas</name>
    <dbReference type="NCBI Taxonomy" id="1032678"/>
    <lineage>
        <taxon>Eukaryota</taxon>
        <taxon>Fungi</taxon>
        <taxon>Dikarya</taxon>
        <taxon>Ascomycota</taxon>
        <taxon>Pezizomycotina</taxon>
        <taxon>Pezizomycetes</taxon>
        <taxon>Pezizales</taxon>
        <taxon>Discinaceae</taxon>
        <taxon>Discina</taxon>
    </lineage>
</organism>
<evidence type="ECO:0000313" key="1">
    <source>
        <dbReference type="EMBL" id="KAL0633623.1"/>
    </source>
</evidence>